<keyword evidence="2" id="KW-1133">Transmembrane helix</keyword>
<accession>A0A6A5VUD5</accession>
<reference evidence="3" key="1">
    <citation type="journal article" date="2020" name="Stud. Mycol.">
        <title>101 Dothideomycetes genomes: a test case for predicting lifestyles and emergence of pathogens.</title>
        <authorList>
            <person name="Haridas S."/>
            <person name="Albert R."/>
            <person name="Binder M."/>
            <person name="Bloem J."/>
            <person name="Labutti K."/>
            <person name="Salamov A."/>
            <person name="Andreopoulos B."/>
            <person name="Baker S."/>
            <person name="Barry K."/>
            <person name="Bills G."/>
            <person name="Bluhm B."/>
            <person name="Cannon C."/>
            <person name="Castanera R."/>
            <person name="Culley D."/>
            <person name="Daum C."/>
            <person name="Ezra D."/>
            <person name="Gonzalez J."/>
            <person name="Henrissat B."/>
            <person name="Kuo A."/>
            <person name="Liang C."/>
            <person name="Lipzen A."/>
            <person name="Lutzoni F."/>
            <person name="Magnuson J."/>
            <person name="Mondo S."/>
            <person name="Nolan M."/>
            <person name="Ohm R."/>
            <person name="Pangilinan J."/>
            <person name="Park H.-J."/>
            <person name="Ramirez L."/>
            <person name="Alfaro M."/>
            <person name="Sun H."/>
            <person name="Tritt A."/>
            <person name="Yoshinaga Y."/>
            <person name="Zwiers L.-H."/>
            <person name="Turgeon B."/>
            <person name="Goodwin S."/>
            <person name="Spatafora J."/>
            <person name="Crous P."/>
            <person name="Grigoriev I."/>
        </authorList>
    </citation>
    <scope>NUCLEOTIDE SEQUENCE</scope>
    <source>
        <strain evidence="3">CBS 107.79</strain>
    </source>
</reference>
<name>A0A6A5VUD5_9PLEO</name>
<evidence type="ECO:0000313" key="4">
    <source>
        <dbReference type="Proteomes" id="UP000800036"/>
    </source>
</evidence>
<evidence type="ECO:0000256" key="1">
    <source>
        <dbReference type="SAM" id="MobiDB-lite"/>
    </source>
</evidence>
<evidence type="ECO:0008006" key="5">
    <source>
        <dbReference type="Google" id="ProtNLM"/>
    </source>
</evidence>
<feature type="compositionally biased region" description="Basic and acidic residues" evidence="1">
    <location>
        <begin position="251"/>
        <end position="263"/>
    </location>
</feature>
<feature type="region of interest" description="Disordered" evidence="1">
    <location>
        <begin position="251"/>
        <end position="283"/>
    </location>
</feature>
<keyword evidence="2" id="KW-0472">Membrane</keyword>
<evidence type="ECO:0000256" key="2">
    <source>
        <dbReference type="SAM" id="Phobius"/>
    </source>
</evidence>
<sequence length="283" mass="30292">MFAPESIKQRQLGFDAALGSQPAPGGRCRQNGTGDRRLPTRRLRQLCVASGMHPPKPLLVVAFVLSGASEALDRIFGITLGTDDDDDDDDDKNDDETDETGTTESVTAASAAAPDDSASMASISIDPHDITFSTITSSHAAPTTLATTTRSGAAVSAASTTSDFVLTATQVAGGSRQRTSESGSTLALAIVIPLLTLIVFISAIVFRMYRTRKEREEAFAAEAVKAKTRAIERQISQLGALSEKYGLEKYQASEKPQDKKDISMDIPIELEADEPEKKRYHGL</sequence>
<feature type="region of interest" description="Disordered" evidence="1">
    <location>
        <begin position="79"/>
        <end position="118"/>
    </location>
</feature>
<dbReference type="AlphaFoldDB" id="A0A6A5VUD5"/>
<feature type="transmembrane region" description="Helical" evidence="2">
    <location>
        <begin position="186"/>
        <end position="206"/>
    </location>
</feature>
<dbReference type="OrthoDB" id="3781746at2759"/>
<organism evidence="3 4">
    <name type="scientific">Bimuria novae-zelandiae CBS 107.79</name>
    <dbReference type="NCBI Taxonomy" id="1447943"/>
    <lineage>
        <taxon>Eukaryota</taxon>
        <taxon>Fungi</taxon>
        <taxon>Dikarya</taxon>
        <taxon>Ascomycota</taxon>
        <taxon>Pezizomycotina</taxon>
        <taxon>Dothideomycetes</taxon>
        <taxon>Pleosporomycetidae</taxon>
        <taxon>Pleosporales</taxon>
        <taxon>Massarineae</taxon>
        <taxon>Didymosphaeriaceae</taxon>
        <taxon>Bimuria</taxon>
    </lineage>
</organism>
<evidence type="ECO:0000313" key="3">
    <source>
        <dbReference type="EMBL" id="KAF1979322.1"/>
    </source>
</evidence>
<dbReference type="EMBL" id="ML976658">
    <property type="protein sequence ID" value="KAF1979322.1"/>
    <property type="molecule type" value="Genomic_DNA"/>
</dbReference>
<feature type="region of interest" description="Disordered" evidence="1">
    <location>
        <begin position="17"/>
        <end position="37"/>
    </location>
</feature>
<keyword evidence="4" id="KW-1185">Reference proteome</keyword>
<dbReference type="Proteomes" id="UP000800036">
    <property type="component" value="Unassembled WGS sequence"/>
</dbReference>
<feature type="compositionally biased region" description="Acidic residues" evidence="1">
    <location>
        <begin position="82"/>
        <end position="101"/>
    </location>
</feature>
<protein>
    <recommendedName>
        <fullName evidence="5">Transmembrane protein</fullName>
    </recommendedName>
</protein>
<gene>
    <name evidence="3" type="ORF">BU23DRAFT_549328</name>
</gene>
<feature type="compositionally biased region" description="Low complexity" evidence="1">
    <location>
        <begin position="102"/>
        <end position="118"/>
    </location>
</feature>
<keyword evidence="2" id="KW-0812">Transmembrane</keyword>
<proteinExistence type="predicted"/>